<dbReference type="EMBL" id="CP035704">
    <property type="protein sequence ID" value="QBB71005.1"/>
    <property type="molecule type" value="Genomic_DNA"/>
</dbReference>
<protein>
    <submittedName>
        <fullName evidence="1">Uncharacterized protein</fullName>
    </submittedName>
</protein>
<sequence>MSEMRFHWSISALPIDPDFVPSDARLDGALALLARMSLCTSLVPRAEPIAERHARPRFYGSEGFSYHAVCPVCGRKVERAHDEKGTAGRRWFAQVDEMAARGVDGGTPITMPGCDHEVALASVAFDHVTGAARCALVVELPVWIGKWFSDDTPDVEAALPALSEAFGAPVRLVRKLHILDPRDRRAIARFVSDDLAGRLDALRELDRERDDEEQDWDPMKLYYEDNEYALLAVLRDDPRCEVRSRALSMLVAGKCWSEAVRDAIAADLRLGGQAARVALHQSLHMPRELFRPLLPIVRTLAKDPSRFIRSNCAWALRFQTAQDLEDREVVRALALDFGPGGSHAEAIVAMENWIKASGAPIDEVDLHVLREVAVRCPQTRAGCLAAKLIA</sequence>
<name>A0A411HKG1_9GAMM</name>
<accession>A0A411HKG1</accession>
<proteinExistence type="predicted"/>
<evidence type="ECO:0000313" key="2">
    <source>
        <dbReference type="Proteomes" id="UP000291562"/>
    </source>
</evidence>
<reference evidence="1 2" key="1">
    <citation type="submission" date="2019-01" db="EMBL/GenBank/DDBJ databases">
        <title>Pseudolysobacter antarctica gen. nov., sp. nov., isolated from Fildes Peninsula, Antarctica.</title>
        <authorList>
            <person name="Wei Z."/>
            <person name="Peng F."/>
        </authorList>
    </citation>
    <scope>NUCLEOTIDE SEQUENCE [LARGE SCALE GENOMIC DNA]</scope>
    <source>
        <strain evidence="1 2">AQ6-296</strain>
    </source>
</reference>
<dbReference type="RefSeq" id="WP_129833585.1">
    <property type="nucleotide sequence ID" value="NZ_CP035704.1"/>
</dbReference>
<gene>
    <name evidence="1" type="ORF">ELE36_11960</name>
</gene>
<evidence type="ECO:0000313" key="1">
    <source>
        <dbReference type="EMBL" id="QBB71005.1"/>
    </source>
</evidence>
<dbReference type="KEGG" id="xbc:ELE36_11960"/>
<dbReference type="AlphaFoldDB" id="A0A411HKG1"/>
<organism evidence="1 2">
    <name type="scientific">Pseudolysobacter antarcticus</name>
    <dbReference type="NCBI Taxonomy" id="2511995"/>
    <lineage>
        <taxon>Bacteria</taxon>
        <taxon>Pseudomonadati</taxon>
        <taxon>Pseudomonadota</taxon>
        <taxon>Gammaproteobacteria</taxon>
        <taxon>Lysobacterales</taxon>
        <taxon>Rhodanobacteraceae</taxon>
        <taxon>Pseudolysobacter</taxon>
    </lineage>
</organism>
<dbReference type="Proteomes" id="UP000291562">
    <property type="component" value="Chromosome"/>
</dbReference>
<keyword evidence="2" id="KW-1185">Reference proteome</keyword>